<dbReference type="OrthoDB" id="3386555at2"/>
<accession>A0A6P2C123</accession>
<gene>
    <name evidence="3" type="ORF">EAS64_17470</name>
</gene>
<proteinExistence type="predicted"/>
<evidence type="ECO:0000313" key="3">
    <source>
        <dbReference type="EMBL" id="TVZ04185.1"/>
    </source>
</evidence>
<dbReference type="EMBL" id="RPFW01000003">
    <property type="protein sequence ID" value="TVZ04185.1"/>
    <property type="molecule type" value="Genomic_DNA"/>
</dbReference>
<name>A0A6P2C123_9ACTN</name>
<comment type="caution">
    <text evidence="3">The sequence shown here is derived from an EMBL/GenBank/DDBJ whole genome shotgun (WGS) entry which is preliminary data.</text>
</comment>
<reference evidence="3 4" key="1">
    <citation type="submission" date="2018-11" db="EMBL/GenBank/DDBJ databases">
        <title>Trebonia kvetii gen.nov., sp.nov., a novel acidophilic actinobacterium, and proposal of the new actinobacterial family Treboniaceae fam. nov.</title>
        <authorList>
            <person name="Rapoport D."/>
            <person name="Sagova-Mareckova M."/>
            <person name="Sedlacek I."/>
            <person name="Provaznik J."/>
            <person name="Kralova S."/>
            <person name="Pavlinic D."/>
            <person name="Benes V."/>
            <person name="Kopecky J."/>
        </authorList>
    </citation>
    <scope>NUCLEOTIDE SEQUENCE [LARGE SCALE GENOMIC DNA]</scope>
    <source>
        <strain evidence="3 4">15Tr583</strain>
    </source>
</reference>
<protein>
    <submittedName>
        <fullName evidence="3">Uncharacterized protein</fullName>
    </submittedName>
</protein>
<dbReference type="AlphaFoldDB" id="A0A6P2C123"/>
<evidence type="ECO:0000256" key="2">
    <source>
        <dbReference type="SAM" id="Phobius"/>
    </source>
</evidence>
<dbReference type="Proteomes" id="UP000460272">
    <property type="component" value="Unassembled WGS sequence"/>
</dbReference>
<feature type="transmembrane region" description="Helical" evidence="2">
    <location>
        <begin position="51"/>
        <end position="71"/>
    </location>
</feature>
<evidence type="ECO:0000313" key="4">
    <source>
        <dbReference type="Proteomes" id="UP000460272"/>
    </source>
</evidence>
<evidence type="ECO:0000256" key="1">
    <source>
        <dbReference type="SAM" id="MobiDB-lite"/>
    </source>
</evidence>
<keyword evidence="2" id="KW-0812">Transmembrane</keyword>
<dbReference type="RefSeq" id="WP_145854054.1">
    <property type="nucleotide sequence ID" value="NZ_RPFW01000003.1"/>
</dbReference>
<organism evidence="3 4">
    <name type="scientific">Trebonia kvetii</name>
    <dbReference type="NCBI Taxonomy" id="2480626"/>
    <lineage>
        <taxon>Bacteria</taxon>
        <taxon>Bacillati</taxon>
        <taxon>Actinomycetota</taxon>
        <taxon>Actinomycetes</taxon>
        <taxon>Streptosporangiales</taxon>
        <taxon>Treboniaceae</taxon>
        <taxon>Trebonia</taxon>
    </lineage>
</organism>
<keyword evidence="4" id="KW-1185">Reference proteome</keyword>
<feature type="compositionally biased region" description="Gly residues" evidence="1">
    <location>
        <begin position="1"/>
        <end position="12"/>
    </location>
</feature>
<feature type="region of interest" description="Disordered" evidence="1">
    <location>
        <begin position="1"/>
        <end position="34"/>
    </location>
</feature>
<sequence length="292" mass="30145">MATDFGGAGGQSWRGAQPPYPGEPEFGGTAPPELESPYDPVAVASQRRVRFLAWTALVLGLFGLAGAIPAVMNQAMPRKFTAAQRQQITDWEYAKRWRALTAAAIFPGSVGYSPPATLDDGGSLTLGARRIGIAKEATCAAATDPSAAAILDKDGCATLLAATYADETDSYVLTVGVAVLPSTAQAAAAEQALASAPASHGLGPTVRAVRFVHTPAAAFTGSRRQLSGVLDAGTYVVLYTVGYADPRPREQVAEDRYADDEMMSAGYGVAHAVLSVLASPVPPPHCPGTPGC</sequence>
<keyword evidence="2" id="KW-0472">Membrane</keyword>
<keyword evidence="2" id="KW-1133">Transmembrane helix</keyword>